<keyword evidence="3" id="KW-1185">Reference proteome</keyword>
<organism evidence="2 3">
    <name type="scientific">Hyphococcus luteus</name>
    <dbReference type="NCBI Taxonomy" id="2058213"/>
    <lineage>
        <taxon>Bacteria</taxon>
        <taxon>Pseudomonadati</taxon>
        <taxon>Pseudomonadota</taxon>
        <taxon>Alphaproteobacteria</taxon>
        <taxon>Parvularculales</taxon>
        <taxon>Parvularculaceae</taxon>
        <taxon>Hyphococcus</taxon>
    </lineage>
</organism>
<evidence type="ECO:0000313" key="3">
    <source>
        <dbReference type="Proteomes" id="UP000239504"/>
    </source>
</evidence>
<feature type="region of interest" description="Disordered" evidence="1">
    <location>
        <begin position="38"/>
        <end position="72"/>
    </location>
</feature>
<gene>
    <name evidence="2" type="ORF">CW354_09245</name>
</gene>
<evidence type="ECO:0000313" key="2">
    <source>
        <dbReference type="EMBL" id="PQA88464.1"/>
    </source>
</evidence>
<dbReference type="EMBL" id="PJCH01000005">
    <property type="protein sequence ID" value="PQA88464.1"/>
    <property type="molecule type" value="Genomic_DNA"/>
</dbReference>
<name>A0A2S7K7H1_9PROT</name>
<comment type="caution">
    <text evidence="2">The sequence shown here is derived from an EMBL/GenBank/DDBJ whole genome shotgun (WGS) entry which is preliminary data.</text>
</comment>
<dbReference type="AlphaFoldDB" id="A0A2S7K7H1"/>
<accession>A0A2S7K7H1</accession>
<protein>
    <submittedName>
        <fullName evidence="2">Uncharacterized protein</fullName>
    </submittedName>
</protein>
<dbReference type="Proteomes" id="UP000239504">
    <property type="component" value="Unassembled WGS sequence"/>
</dbReference>
<reference evidence="2 3" key="1">
    <citation type="submission" date="2017-12" db="EMBL/GenBank/DDBJ databases">
        <authorList>
            <person name="Hurst M.R.H."/>
        </authorList>
    </citation>
    <scope>NUCLEOTIDE SEQUENCE [LARGE SCALE GENOMIC DNA]</scope>
    <source>
        <strain evidence="2 3">SY-3-19</strain>
    </source>
</reference>
<sequence length="98" mass="10867">MKREAHKYWHAKEDSGAELAPFRAVKRILNLPARADAARPPFHAPVPTEQARRLEPAIKARRTSPQPSNPAFADARRAYGQTKALAAQTGPQALDIYL</sequence>
<evidence type="ECO:0000256" key="1">
    <source>
        <dbReference type="SAM" id="MobiDB-lite"/>
    </source>
</evidence>
<proteinExistence type="predicted"/>